<evidence type="ECO:0000256" key="1">
    <source>
        <dbReference type="SAM" id="Phobius"/>
    </source>
</evidence>
<keyword evidence="1" id="KW-0472">Membrane</keyword>
<feature type="transmembrane region" description="Helical" evidence="1">
    <location>
        <begin position="322"/>
        <end position="344"/>
    </location>
</feature>
<feature type="transmembrane region" description="Helical" evidence="1">
    <location>
        <begin position="299"/>
        <end position="316"/>
    </location>
</feature>
<feature type="transmembrane region" description="Helical" evidence="1">
    <location>
        <begin position="12"/>
        <end position="32"/>
    </location>
</feature>
<keyword evidence="1" id="KW-0812">Transmembrane</keyword>
<proteinExistence type="predicted"/>
<protein>
    <submittedName>
        <fullName evidence="2">Uncharacterized protein</fullName>
    </submittedName>
</protein>
<comment type="caution">
    <text evidence="2">The sequence shown here is derived from an EMBL/GenBank/DDBJ whole genome shotgun (WGS) entry which is preliminary data.</text>
</comment>
<organism evidence="2 3">
    <name type="scientific">Paenibacillus radicis</name>
    <name type="common">ex Xue et al. 2023</name>
    <dbReference type="NCBI Taxonomy" id="2972489"/>
    <lineage>
        <taxon>Bacteria</taxon>
        <taxon>Bacillati</taxon>
        <taxon>Bacillota</taxon>
        <taxon>Bacilli</taxon>
        <taxon>Bacillales</taxon>
        <taxon>Paenibacillaceae</taxon>
        <taxon>Paenibacillus</taxon>
    </lineage>
</organism>
<keyword evidence="3" id="KW-1185">Reference proteome</keyword>
<feature type="transmembrane region" description="Helical" evidence="1">
    <location>
        <begin position="183"/>
        <end position="202"/>
    </location>
</feature>
<name>A0ABT1YC07_9BACL</name>
<feature type="transmembrane region" description="Helical" evidence="1">
    <location>
        <begin position="131"/>
        <end position="158"/>
    </location>
</feature>
<evidence type="ECO:0000313" key="2">
    <source>
        <dbReference type="EMBL" id="MCR8630711.1"/>
    </source>
</evidence>
<keyword evidence="1" id="KW-1133">Transmembrane helix</keyword>
<sequence length="360" mass="42204">MGGNRFWEFYLVRYLLGTIFGIMILFFLVINYNDQITASFLNSGDSIIEKFKADDKPTVKQMLEKDNQLDVVRMLNDEDKIRANLFSLLFNITYDVKKDDVNVILRTLGKDNFFPLNDGRTIVLKQTGFPVLAAIILAVSGFLYMYFSSMLILILHGVRKVLFDYMNKLSESKLFTLKKQDRLKTIALILAFLVLLFCFNWRHVISITFIIVFCIGFMMKYTSIHQFYEDLSSIRAMTKYKEDSSLINIEMMEIKQASYLKTSYLQPKLFKGDLANNNEKTQDENREYIESYRHLREHGNAFGIIVCEIVFAYWLIIWDFSYWAIVYWCLLGSTSWILGTYLEIARVPFKRKIKSAISLK</sequence>
<dbReference type="Proteomes" id="UP001300012">
    <property type="component" value="Unassembled WGS sequence"/>
</dbReference>
<dbReference type="EMBL" id="JANQBD010000003">
    <property type="protein sequence ID" value="MCR8630711.1"/>
    <property type="molecule type" value="Genomic_DNA"/>
</dbReference>
<accession>A0ABT1YC07</accession>
<gene>
    <name evidence="2" type="ORF">NV381_05785</name>
</gene>
<evidence type="ECO:0000313" key="3">
    <source>
        <dbReference type="Proteomes" id="UP001300012"/>
    </source>
</evidence>
<dbReference type="RefSeq" id="WP_258212322.1">
    <property type="nucleotide sequence ID" value="NZ_JANQBD010000003.1"/>
</dbReference>
<reference evidence="2 3" key="1">
    <citation type="submission" date="2022-08" db="EMBL/GenBank/DDBJ databases">
        <title>Paenibacillus endoradicis sp. nov., Paenibacillus radicibacter sp. nov and Paenibacillus pararadicis sp. nov., three cold-adapted plant growth-promoting bacteria isolated from root of Larix gmelinii in Great Khingan.</title>
        <authorList>
            <person name="Xue H."/>
        </authorList>
    </citation>
    <scope>NUCLEOTIDE SEQUENCE [LARGE SCALE GENOMIC DNA]</scope>
    <source>
        <strain evidence="2 3">N5-1-1-5</strain>
    </source>
</reference>